<dbReference type="Pfam" id="PF13456">
    <property type="entry name" value="RVT_3"/>
    <property type="match status" value="1"/>
</dbReference>
<dbReference type="AlphaFoldDB" id="A0AAW2KYP2"/>
<dbReference type="InterPro" id="IPR002156">
    <property type="entry name" value="RNaseH_domain"/>
</dbReference>
<dbReference type="GO" id="GO:0004523">
    <property type="term" value="F:RNA-DNA hybrid ribonuclease activity"/>
    <property type="evidence" value="ECO:0007669"/>
    <property type="project" value="InterPro"/>
</dbReference>
<protein>
    <recommendedName>
        <fullName evidence="2">RNase H type-1 domain-containing protein</fullName>
    </recommendedName>
</protein>
<reference evidence="3" key="1">
    <citation type="submission" date="2020-06" db="EMBL/GenBank/DDBJ databases">
        <authorList>
            <person name="Li T."/>
            <person name="Hu X."/>
            <person name="Zhang T."/>
            <person name="Song X."/>
            <person name="Zhang H."/>
            <person name="Dai N."/>
            <person name="Sheng W."/>
            <person name="Hou X."/>
            <person name="Wei L."/>
        </authorList>
    </citation>
    <scope>NUCLEOTIDE SEQUENCE</scope>
    <source>
        <strain evidence="3">KEN8</strain>
        <tissue evidence="3">Leaf</tissue>
    </source>
</reference>
<dbReference type="EMBL" id="JACGWM010000174">
    <property type="protein sequence ID" value="KAL0311629.1"/>
    <property type="molecule type" value="Genomic_DNA"/>
</dbReference>
<dbReference type="InterPro" id="IPR041588">
    <property type="entry name" value="Integrase_H2C2"/>
</dbReference>
<feature type="coiled-coil region" evidence="1">
    <location>
        <begin position="274"/>
        <end position="301"/>
    </location>
</feature>
<name>A0AAW2KYP2_9LAMI</name>
<dbReference type="SUPFAM" id="SSF53098">
    <property type="entry name" value="Ribonuclease H-like"/>
    <property type="match status" value="1"/>
</dbReference>
<feature type="domain" description="RNase H type-1" evidence="2">
    <location>
        <begin position="191"/>
        <end position="320"/>
    </location>
</feature>
<gene>
    <name evidence="3" type="ORF">Scaly_2922500</name>
</gene>
<organism evidence="3">
    <name type="scientific">Sesamum calycinum</name>
    <dbReference type="NCBI Taxonomy" id="2727403"/>
    <lineage>
        <taxon>Eukaryota</taxon>
        <taxon>Viridiplantae</taxon>
        <taxon>Streptophyta</taxon>
        <taxon>Embryophyta</taxon>
        <taxon>Tracheophyta</taxon>
        <taxon>Spermatophyta</taxon>
        <taxon>Magnoliopsida</taxon>
        <taxon>eudicotyledons</taxon>
        <taxon>Gunneridae</taxon>
        <taxon>Pentapetalae</taxon>
        <taxon>asterids</taxon>
        <taxon>lamiids</taxon>
        <taxon>Lamiales</taxon>
        <taxon>Pedaliaceae</taxon>
        <taxon>Sesamum</taxon>
    </lineage>
</organism>
<keyword evidence="1" id="KW-0175">Coiled coil</keyword>
<reference evidence="3" key="2">
    <citation type="journal article" date="2024" name="Plant">
        <title>Genomic evolution and insights into agronomic trait innovations of Sesamum species.</title>
        <authorList>
            <person name="Miao H."/>
            <person name="Wang L."/>
            <person name="Qu L."/>
            <person name="Liu H."/>
            <person name="Sun Y."/>
            <person name="Le M."/>
            <person name="Wang Q."/>
            <person name="Wei S."/>
            <person name="Zheng Y."/>
            <person name="Lin W."/>
            <person name="Duan Y."/>
            <person name="Cao H."/>
            <person name="Xiong S."/>
            <person name="Wang X."/>
            <person name="Wei L."/>
            <person name="Li C."/>
            <person name="Ma Q."/>
            <person name="Ju M."/>
            <person name="Zhao R."/>
            <person name="Li G."/>
            <person name="Mu C."/>
            <person name="Tian Q."/>
            <person name="Mei H."/>
            <person name="Zhang T."/>
            <person name="Gao T."/>
            <person name="Zhang H."/>
        </authorList>
    </citation>
    <scope>NUCLEOTIDE SEQUENCE</scope>
    <source>
        <strain evidence="3">KEN8</strain>
    </source>
</reference>
<sequence>MEELLTIKLTLGDPGKGLPFFKILRKVKDFERTEECQRAFEELKTYLAKLPLLVKSIPGDTLYLYISSTSQAVNSVLVREEDGTQTPIYYVSKVLNEAECRYPIIDKMTLALVITARKLCPYFRSYPVGVRTNTSLKQVQGKLKASGQLVKWAIELSEYDISYPPQTTVKAQALADFVSEITGTIQEEVPEERPWLLHVDGSSTAQGSGAGVVITSPQREDMEFAIKFDFKASNNEAEYEALVIGMRMAQDTSALHLLTCSDSQLIVKQVSGVYEVKEDNMVQYLQQIEELKIKFKSFQLQQIPREENVKVDCLSKLASVLEDCKTRRIIIKHLPQPRVPLNIQAISLSDNDWRTPIIQWIDEGYLPGNRWETSRIKTRAICFLTQGGTLYKKSFTHPLLRCLTQEKGLHVLKEIHDGYCGSHIGTWTLTNKALRVGYFWPTMKQDARWLMNKCVKCQKHATLIHQPTEPFNVILS</sequence>
<dbReference type="InterPro" id="IPR012337">
    <property type="entry name" value="RNaseH-like_sf"/>
</dbReference>
<evidence type="ECO:0000313" key="3">
    <source>
        <dbReference type="EMBL" id="KAL0311629.1"/>
    </source>
</evidence>
<dbReference type="Gene3D" id="3.30.420.10">
    <property type="entry name" value="Ribonuclease H-like superfamily/Ribonuclease H"/>
    <property type="match status" value="1"/>
</dbReference>
<dbReference type="PROSITE" id="PS50879">
    <property type="entry name" value="RNASE_H_1"/>
    <property type="match status" value="1"/>
</dbReference>
<evidence type="ECO:0000256" key="1">
    <source>
        <dbReference type="SAM" id="Coils"/>
    </source>
</evidence>
<dbReference type="Pfam" id="PF17921">
    <property type="entry name" value="Integrase_H2C2"/>
    <property type="match status" value="1"/>
</dbReference>
<dbReference type="Gene3D" id="1.10.340.70">
    <property type="match status" value="1"/>
</dbReference>
<dbReference type="Pfam" id="PF17919">
    <property type="entry name" value="RT_RNaseH_2"/>
    <property type="match status" value="1"/>
</dbReference>
<dbReference type="InterPro" id="IPR043502">
    <property type="entry name" value="DNA/RNA_pol_sf"/>
</dbReference>
<dbReference type="PANTHER" id="PTHR48475:SF2">
    <property type="entry name" value="RIBONUCLEASE H"/>
    <property type="match status" value="1"/>
</dbReference>
<dbReference type="SUPFAM" id="SSF56672">
    <property type="entry name" value="DNA/RNA polymerases"/>
    <property type="match status" value="1"/>
</dbReference>
<proteinExistence type="predicted"/>
<dbReference type="InterPro" id="IPR036397">
    <property type="entry name" value="RNaseH_sf"/>
</dbReference>
<dbReference type="GO" id="GO:0003676">
    <property type="term" value="F:nucleic acid binding"/>
    <property type="evidence" value="ECO:0007669"/>
    <property type="project" value="InterPro"/>
</dbReference>
<evidence type="ECO:0000259" key="2">
    <source>
        <dbReference type="PROSITE" id="PS50879"/>
    </source>
</evidence>
<dbReference type="CDD" id="cd09279">
    <property type="entry name" value="RNase_HI_like"/>
    <property type="match status" value="1"/>
</dbReference>
<dbReference type="PANTHER" id="PTHR48475">
    <property type="entry name" value="RIBONUCLEASE H"/>
    <property type="match status" value="1"/>
</dbReference>
<dbReference type="InterPro" id="IPR041577">
    <property type="entry name" value="RT_RNaseH_2"/>
</dbReference>
<comment type="caution">
    <text evidence="3">The sequence shown here is derived from an EMBL/GenBank/DDBJ whole genome shotgun (WGS) entry which is preliminary data.</text>
</comment>
<accession>A0AAW2KYP2</accession>